<keyword evidence="2" id="KW-1185">Reference proteome</keyword>
<name>A0A8J8KC37_9BACI</name>
<organism evidence="1 2">
    <name type="scientific">Calidifontibacillus erzurumensis</name>
    <dbReference type="NCBI Taxonomy" id="2741433"/>
    <lineage>
        <taxon>Bacteria</taxon>
        <taxon>Bacillati</taxon>
        <taxon>Bacillota</taxon>
        <taxon>Bacilli</taxon>
        <taxon>Bacillales</taxon>
        <taxon>Bacillaceae</taxon>
        <taxon>Calidifontibacillus/Schinkia group</taxon>
        <taxon>Calidifontibacillus</taxon>
    </lineage>
</organism>
<dbReference type="EMBL" id="JABTTE010000014">
    <property type="protein sequence ID" value="NSL52222.1"/>
    <property type="molecule type" value="Genomic_DNA"/>
</dbReference>
<accession>A0A8J8KC37</accession>
<proteinExistence type="predicted"/>
<dbReference type="RefSeq" id="WP_173731431.1">
    <property type="nucleotide sequence ID" value="NZ_JABTTE010000014.1"/>
</dbReference>
<evidence type="ECO:0000313" key="2">
    <source>
        <dbReference type="Proteomes" id="UP000625804"/>
    </source>
</evidence>
<sequence>METEIEKIRETLSAYSNRQVVLNYYEDEELVQRDGLNFDKIIVTEKEIQFISNNKVKASIDLSLYKTFEVSNDFFKNYFALKNRENTLAIYFP</sequence>
<evidence type="ECO:0000313" key="1">
    <source>
        <dbReference type="EMBL" id="NSL52222.1"/>
    </source>
</evidence>
<reference evidence="1" key="1">
    <citation type="submission" date="2020-06" db="EMBL/GenBank/DDBJ databases">
        <title>A novel thermopfilic bacterium from Erzurum, Turkey.</title>
        <authorList>
            <person name="Adiguzel A."/>
            <person name="Ay H."/>
            <person name="Baltaci M.O."/>
        </authorList>
    </citation>
    <scope>NUCLEOTIDE SEQUENCE</scope>
    <source>
        <strain evidence="1">P2</strain>
    </source>
</reference>
<protein>
    <submittedName>
        <fullName evidence="1">Uncharacterized protein</fullName>
    </submittedName>
</protein>
<gene>
    <name evidence="1" type="ORF">HR057_10705</name>
</gene>
<dbReference type="AlphaFoldDB" id="A0A8J8KC37"/>
<dbReference type="Proteomes" id="UP000625804">
    <property type="component" value="Unassembled WGS sequence"/>
</dbReference>
<comment type="caution">
    <text evidence="1">The sequence shown here is derived from an EMBL/GenBank/DDBJ whole genome shotgun (WGS) entry which is preliminary data.</text>
</comment>